<dbReference type="FunFam" id="1.25.10.10:FF:000073">
    <property type="entry name" value="Splicing factor 3b, subunit 1"/>
    <property type="match status" value="1"/>
</dbReference>
<keyword evidence="2" id="KW-0507">mRNA processing</keyword>
<keyword evidence="8" id="KW-1185">Reference proteome</keyword>
<reference evidence="7" key="1">
    <citation type="submission" date="2022-11" db="EMBL/GenBank/DDBJ databases">
        <authorList>
            <person name="Hyden B.L."/>
            <person name="Feng K."/>
            <person name="Yates T."/>
            <person name="Jawdy S."/>
            <person name="Smart L.B."/>
            <person name="Muchero W."/>
        </authorList>
    </citation>
    <scope>NUCLEOTIDE SEQUENCE</scope>
    <source>
        <tissue evidence="7">Shoot tip</tissue>
    </source>
</reference>
<reference evidence="7" key="2">
    <citation type="journal article" date="2023" name="Int. J. Mol. Sci.">
        <title>De Novo Assembly and Annotation of 11 Diverse Shrub Willow (Salix) Genomes Reveals Novel Gene Organization in Sex-Linked Regions.</title>
        <authorList>
            <person name="Hyden B."/>
            <person name="Feng K."/>
            <person name="Yates T.B."/>
            <person name="Jawdy S."/>
            <person name="Cereghino C."/>
            <person name="Smart L.B."/>
            <person name="Muchero W."/>
        </authorList>
    </citation>
    <scope>NUCLEOTIDE SEQUENCE</scope>
    <source>
        <tissue evidence="7">Shoot tip</tissue>
    </source>
</reference>
<dbReference type="GO" id="GO:0000245">
    <property type="term" value="P:spliceosomal complex assembly"/>
    <property type="evidence" value="ECO:0007669"/>
    <property type="project" value="InterPro"/>
</dbReference>
<dbReference type="InterPro" id="IPR034085">
    <property type="entry name" value="TOG"/>
</dbReference>
<dbReference type="GO" id="GO:0003729">
    <property type="term" value="F:mRNA binding"/>
    <property type="evidence" value="ECO:0007669"/>
    <property type="project" value="InterPro"/>
</dbReference>
<feature type="compositionally biased region" description="Basic and acidic residues" evidence="5">
    <location>
        <begin position="94"/>
        <end position="118"/>
    </location>
</feature>
<proteinExistence type="inferred from homology"/>
<dbReference type="AlphaFoldDB" id="A0A9Q0SVZ3"/>
<feature type="compositionally biased region" description="Low complexity" evidence="5">
    <location>
        <begin position="225"/>
        <end position="241"/>
    </location>
</feature>
<evidence type="ECO:0000256" key="3">
    <source>
        <dbReference type="ARBA" id="ARBA00022737"/>
    </source>
</evidence>
<dbReference type="InterPro" id="IPR011989">
    <property type="entry name" value="ARM-like"/>
</dbReference>
<name>A0A9Q0SVZ3_9ROSI</name>
<evidence type="ECO:0000256" key="5">
    <source>
        <dbReference type="SAM" id="MobiDB-lite"/>
    </source>
</evidence>
<comment type="similarity">
    <text evidence="1">Belongs to the SF3B1 family.</text>
</comment>
<dbReference type="SMART" id="SM01349">
    <property type="entry name" value="TOG"/>
    <property type="match status" value="1"/>
</dbReference>
<evidence type="ECO:0000256" key="2">
    <source>
        <dbReference type="ARBA" id="ARBA00022728"/>
    </source>
</evidence>
<feature type="compositionally biased region" description="Basic and acidic residues" evidence="5">
    <location>
        <begin position="72"/>
        <end position="81"/>
    </location>
</feature>
<dbReference type="PANTHER" id="PTHR12097">
    <property type="entry name" value="SPLICING FACTOR 3B, SUBUNIT 1-RELATED"/>
    <property type="match status" value="1"/>
</dbReference>
<dbReference type="Gene3D" id="1.25.10.10">
    <property type="entry name" value="Leucine-rich Repeat Variant"/>
    <property type="match status" value="3"/>
</dbReference>
<evidence type="ECO:0000259" key="6">
    <source>
        <dbReference type="SMART" id="SM01349"/>
    </source>
</evidence>
<dbReference type="GO" id="GO:0005681">
    <property type="term" value="C:spliceosomal complex"/>
    <property type="evidence" value="ECO:0007669"/>
    <property type="project" value="UniProtKB-KW"/>
</dbReference>
<evidence type="ECO:0000313" key="8">
    <source>
        <dbReference type="Proteomes" id="UP001151752"/>
    </source>
</evidence>
<dbReference type="SUPFAM" id="SSF48371">
    <property type="entry name" value="ARM repeat"/>
    <property type="match status" value="2"/>
</dbReference>
<dbReference type="InterPro" id="IPR038737">
    <property type="entry name" value="SF3b_su1-like"/>
</dbReference>
<evidence type="ECO:0000313" key="7">
    <source>
        <dbReference type="EMBL" id="KAJ6691130.1"/>
    </source>
</evidence>
<accession>A0A9Q0SVZ3</accession>
<dbReference type="Pfam" id="PF08920">
    <property type="entry name" value="SF3b1"/>
    <property type="match status" value="1"/>
</dbReference>
<evidence type="ECO:0000256" key="4">
    <source>
        <dbReference type="PROSITE-ProRule" id="PRU00103"/>
    </source>
</evidence>
<keyword evidence="3" id="KW-0677">Repeat</keyword>
<dbReference type="InterPro" id="IPR021133">
    <property type="entry name" value="HEAT_type_2"/>
</dbReference>
<dbReference type="EMBL" id="JAPFFM010000018">
    <property type="protein sequence ID" value="KAJ6691130.1"/>
    <property type="molecule type" value="Genomic_DNA"/>
</dbReference>
<feature type="compositionally biased region" description="Basic and acidic residues" evidence="5">
    <location>
        <begin position="155"/>
        <end position="168"/>
    </location>
</feature>
<dbReference type="InterPro" id="IPR016024">
    <property type="entry name" value="ARM-type_fold"/>
</dbReference>
<evidence type="ECO:0000256" key="1">
    <source>
        <dbReference type="ARBA" id="ARBA00005754"/>
    </source>
</evidence>
<feature type="region of interest" description="Disordered" evidence="5">
    <location>
        <begin position="155"/>
        <end position="280"/>
    </location>
</feature>
<dbReference type="PROSITE" id="PS50077">
    <property type="entry name" value="HEAT_REPEAT"/>
    <property type="match status" value="1"/>
</dbReference>
<keyword evidence="2" id="KW-0508">mRNA splicing</keyword>
<feature type="domain" description="TOG" evidence="6">
    <location>
        <begin position="816"/>
        <end position="1054"/>
    </location>
</feature>
<dbReference type="InterPro" id="IPR015016">
    <property type="entry name" value="SF3b_su1"/>
</dbReference>
<protein>
    <recommendedName>
        <fullName evidence="6">TOG domain-containing protein</fullName>
    </recommendedName>
</protein>
<keyword evidence="2" id="KW-0747">Spliceosome</keyword>
<gene>
    <name evidence="7" type="ORF">OIU74_015760</name>
</gene>
<dbReference type="FunFam" id="1.25.10.10:FF:000066">
    <property type="entry name" value="Splicing factor 3B subunit 1"/>
    <property type="match status" value="1"/>
</dbReference>
<comment type="caution">
    <text evidence="7">The sequence shown here is derived from an EMBL/GenBank/DDBJ whole genome shotgun (WGS) entry which is preliminary data.</text>
</comment>
<feature type="repeat" description="HEAT" evidence="4">
    <location>
        <begin position="620"/>
        <end position="658"/>
    </location>
</feature>
<dbReference type="Proteomes" id="UP001151752">
    <property type="component" value="Chromosome 17"/>
</dbReference>
<sequence>MDPEIAKTQEERKKMEQQLASLTSLTFDRDLYGGVDRDAYETSIPATDDDEPDVGVNEVAQKLASYTAPKSVLKEMPRGSDDSEEANGFRKPSRIIDREDDYRRRRLDRIISPERHDPFSAGEKTPDPSVRTYSDIMKEESLKRQKEELLREIAKKKKEEEEERAEKVKKAKTGSDWDLPDATPGIGRWDATPTPGRIGDATPGAGRKNRWDETPTPGRVIDSDATPAGGVTPGATPAGVTWDSTPKGMVTPTPKRQKSRWDETPASMESATPALGGVTPSLGGATPGPTPLGAIDMATPTPNALAMRGAITPEQYNLLRWEKDIEERNRPLTDEELDAMFPQEGYKILEPPASYVPIRTPARKLLATPTPMGTPLYSIPDENRGQQFDLGQEPPAGLPFMKPEDYQYFGALLNEEDEEELSPEEQKERKIMKLLLKVKNGTPPQRKTALRQLTDKAREFGAGPLFNRILPLLMQPTLEDQERHLLVKVIDRVLYKLDELVRPYVHKILVVIEPLLIDEDYYARVEGREIISNLSKAAGLATMIAAMRPDIDNIDEYVRNTTARAFSVVASALGIPALLPFLKAVCQSKKSWQARHTGIKIVQQIAILIGCAVLPHLRSLVEIIEHGLNDENQKVRTITALSLAALAEAAAPYGIESFDSVLKPLWKGIRSHRGKVLAAFLKAIGFIIPLMDAMYANYYTKEVMFILIREFQSPDEEMKKIVLKVVKQCVSTEGVEAEYIRSDILPEFFKNFWVRRMALDRRNYRQLVETTVEISNKAGVKDIVGRIVEDLKDESEPYRRMVMETIEKVVTNMGSSDIDARLEELLIDGILYAFQEQTSDDANVMLNGFGAVVNSLGQRVKPYLPQICGTIKWRLNNKSAKVRQQAADLISRVAVVMKQCQEEQLMGHLGVVLYEYLGEEYPEVLGSILGALKAIVNVIGMTKMTPPIKDLLPRLTPILKNRHEKVQENCIDLVGRIADRGAEFVPAREWMRICFELLEMLKAHKKGIRRATVNTFGYIAKAIGPQDVSGYITKQPQVLPALMNEYRVPELNVQNGVLKSLSFLFEYIGEMGKDYIYAVTPLLEDALMDRDLVHRQTAASAVKHMALGVAAIEGMRVALGAAVVLNYCLQGLFHPARKVREVYWKIYNSLYIGAQDALVAAYPILDDEQSNIYSRPELMMFV</sequence>
<feature type="region of interest" description="Disordered" evidence="5">
    <location>
        <begin position="70"/>
        <end position="138"/>
    </location>
</feature>
<organism evidence="7 8">
    <name type="scientific">Salix koriyanagi</name>
    <dbReference type="NCBI Taxonomy" id="2511006"/>
    <lineage>
        <taxon>Eukaryota</taxon>
        <taxon>Viridiplantae</taxon>
        <taxon>Streptophyta</taxon>
        <taxon>Embryophyta</taxon>
        <taxon>Tracheophyta</taxon>
        <taxon>Spermatophyta</taxon>
        <taxon>Magnoliopsida</taxon>
        <taxon>eudicotyledons</taxon>
        <taxon>Gunneridae</taxon>
        <taxon>Pentapetalae</taxon>
        <taxon>rosids</taxon>
        <taxon>fabids</taxon>
        <taxon>Malpighiales</taxon>
        <taxon>Salicaceae</taxon>
        <taxon>Saliceae</taxon>
        <taxon>Salix</taxon>
    </lineage>
</organism>